<dbReference type="AlphaFoldDB" id="A0A368NI49"/>
<reference evidence="3 5" key="2">
    <citation type="submission" date="2019-12" db="EMBL/GenBank/DDBJ databases">
        <title>Whole-genome sequencing of Allorhizobium vitis.</title>
        <authorList>
            <person name="Gan H.M."/>
            <person name="Szegedi E."/>
            <person name="Burr T."/>
            <person name="Savka M.A."/>
        </authorList>
    </citation>
    <scope>NUCLEOTIDE SEQUENCE [LARGE SCALE GENOMIC DNA]</scope>
    <source>
        <strain evidence="3 5">CG415</strain>
    </source>
</reference>
<dbReference type="Proteomes" id="UP000440716">
    <property type="component" value="Unassembled WGS sequence"/>
</dbReference>
<dbReference type="OrthoDB" id="3192509at2"/>
<dbReference type="SUPFAM" id="SSF52540">
    <property type="entry name" value="P-loop containing nucleoside triphosphate hydrolases"/>
    <property type="match status" value="1"/>
</dbReference>
<evidence type="ECO:0000313" key="5">
    <source>
        <dbReference type="Proteomes" id="UP000440716"/>
    </source>
</evidence>
<keyword evidence="2" id="KW-0378">Hydrolase</keyword>
<dbReference type="GO" id="GO:0016787">
    <property type="term" value="F:hydrolase activity"/>
    <property type="evidence" value="ECO:0007669"/>
    <property type="project" value="UniProtKB-KW"/>
</dbReference>
<dbReference type="EMBL" id="QUSG01000020">
    <property type="protein sequence ID" value="KAA3521974.1"/>
    <property type="molecule type" value="Genomic_DNA"/>
</dbReference>
<proteinExistence type="predicted"/>
<dbReference type="EMBL" id="WPHU01000011">
    <property type="protein sequence ID" value="MVA58988.1"/>
    <property type="molecule type" value="Genomic_DNA"/>
</dbReference>
<comment type="caution">
    <text evidence="2">The sequence shown here is derived from an EMBL/GenBank/DDBJ whole genome shotgun (WGS) entry which is preliminary data.</text>
</comment>
<evidence type="ECO:0000259" key="1">
    <source>
        <dbReference type="Pfam" id="PF00485"/>
    </source>
</evidence>
<reference evidence="2 4" key="1">
    <citation type="submission" date="2018-08" db="EMBL/GenBank/DDBJ databases">
        <title>Genome sequencing of Agrobacterium vitis strain ICMP 10754.</title>
        <authorList>
            <person name="Visnovsky S.B."/>
            <person name="Pitman A.R."/>
        </authorList>
    </citation>
    <scope>NUCLEOTIDE SEQUENCE [LARGE SCALE GENOMIC DNA]</scope>
    <source>
        <strain evidence="2 4">ICMP 10754</strain>
    </source>
</reference>
<dbReference type="Pfam" id="PF00485">
    <property type="entry name" value="PRK"/>
    <property type="match status" value="1"/>
</dbReference>
<name>A0A368NI49_AGRVI</name>
<dbReference type="PANTHER" id="PTHR10285">
    <property type="entry name" value="URIDINE KINASE"/>
    <property type="match status" value="1"/>
</dbReference>
<protein>
    <submittedName>
        <fullName evidence="2">Nucleoside triphosphate hydrolase</fullName>
    </submittedName>
    <submittedName>
        <fullName evidence="3">Nucleoside/nucleotide kinase family protein</fullName>
    </submittedName>
</protein>
<dbReference type="GeneID" id="60684774"/>
<dbReference type="GO" id="GO:0005524">
    <property type="term" value="F:ATP binding"/>
    <property type="evidence" value="ECO:0007669"/>
    <property type="project" value="InterPro"/>
</dbReference>
<dbReference type="RefSeq" id="WP_060716842.1">
    <property type="nucleotide sequence ID" value="NZ_CP055265.1"/>
</dbReference>
<dbReference type="NCBIfam" id="NF006746">
    <property type="entry name" value="PRK09270.1-5"/>
    <property type="match status" value="1"/>
</dbReference>
<gene>
    <name evidence="2" type="ORF">DXT89_22680</name>
    <name evidence="3" type="ORF">GOZ88_23030</name>
</gene>
<dbReference type="Gene3D" id="3.40.50.300">
    <property type="entry name" value="P-loop containing nucleotide triphosphate hydrolases"/>
    <property type="match status" value="1"/>
</dbReference>
<accession>A0A368NI49</accession>
<evidence type="ECO:0000313" key="3">
    <source>
        <dbReference type="EMBL" id="MVA58988.1"/>
    </source>
</evidence>
<sequence length="211" mass="23200">MTVSVSSLTDEIFRLAQEASRFMIAIAGPPGAGKSTLSDALREALIAHGETAEILPMDGFHMDNGILEQRGLLKRKGAPETFDVRGFLDIVTAVKAGDEEVLVPVFDRDRELAIASARPIAPETRFILVEGNYLLLDRAPWTRLQSCFDLTVFVGPPLEVLEQRLRDRWVHYGLDEAAIAWKLNGNDLPNGRLVIEASRPADISVDIVAIP</sequence>
<evidence type="ECO:0000313" key="2">
    <source>
        <dbReference type="EMBL" id="KAA3521974.1"/>
    </source>
</evidence>
<organism evidence="2 4">
    <name type="scientific">Agrobacterium vitis</name>
    <name type="common">Rhizobium vitis</name>
    <dbReference type="NCBI Taxonomy" id="373"/>
    <lineage>
        <taxon>Bacteria</taxon>
        <taxon>Pseudomonadati</taxon>
        <taxon>Pseudomonadota</taxon>
        <taxon>Alphaproteobacteria</taxon>
        <taxon>Hyphomicrobiales</taxon>
        <taxon>Rhizobiaceae</taxon>
        <taxon>Rhizobium/Agrobacterium group</taxon>
        <taxon>Agrobacterium</taxon>
    </lineage>
</organism>
<dbReference type="InterPro" id="IPR006083">
    <property type="entry name" value="PRK/URK"/>
</dbReference>
<dbReference type="Proteomes" id="UP000436911">
    <property type="component" value="Unassembled WGS sequence"/>
</dbReference>
<dbReference type="InterPro" id="IPR027417">
    <property type="entry name" value="P-loop_NTPase"/>
</dbReference>
<keyword evidence="3" id="KW-0418">Kinase</keyword>
<evidence type="ECO:0000313" key="4">
    <source>
        <dbReference type="Proteomes" id="UP000436911"/>
    </source>
</evidence>
<feature type="domain" description="Phosphoribulokinase/uridine kinase" evidence="1">
    <location>
        <begin position="23"/>
        <end position="165"/>
    </location>
</feature>
<keyword evidence="3" id="KW-0808">Transferase</keyword>
<dbReference type="GO" id="GO:0016301">
    <property type="term" value="F:kinase activity"/>
    <property type="evidence" value="ECO:0007669"/>
    <property type="project" value="UniProtKB-KW"/>
</dbReference>